<reference evidence="2" key="1">
    <citation type="journal article" date="2019" name="bioRxiv">
        <title>The Genome of the Zebra Mussel, Dreissena polymorpha: A Resource for Invasive Species Research.</title>
        <authorList>
            <person name="McCartney M.A."/>
            <person name="Auch B."/>
            <person name="Kono T."/>
            <person name="Mallez S."/>
            <person name="Zhang Y."/>
            <person name="Obille A."/>
            <person name="Becker A."/>
            <person name="Abrahante J.E."/>
            <person name="Garbe J."/>
            <person name="Badalamenti J.P."/>
            <person name="Herman A."/>
            <person name="Mangelson H."/>
            <person name="Liachko I."/>
            <person name="Sullivan S."/>
            <person name="Sone E.D."/>
            <person name="Koren S."/>
            <person name="Silverstein K.A.T."/>
            <person name="Beckman K.B."/>
            <person name="Gohl D.M."/>
        </authorList>
    </citation>
    <scope>NUCLEOTIDE SEQUENCE</scope>
    <source>
        <strain evidence="2">Duluth1</strain>
        <tissue evidence="2">Whole animal</tissue>
    </source>
</reference>
<evidence type="ECO:0000256" key="1">
    <source>
        <dbReference type="SAM" id="MobiDB-lite"/>
    </source>
</evidence>
<dbReference type="AlphaFoldDB" id="A0A9D4G0D3"/>
<sequence length="52" mass="5614">MGSSLAHLRTMPGAVSARDTMASSPSCLQESSRFVSDNTCRTEKCNDCYIVV</sequence>
<reference evidence="2" key="2">
    <citation type="submission" date="2020-11" db="EMBL/GenBank/DDBJ databases">
        <authorList>
            <person name="McCartney M.A."/>
            <person name="Auch B."/>
            <person name="Kono T."/>
            <person name="Mallez S."/>
            <person name="Becker A."/>
            <person name="Gohl D.M."/>
            <person name="Silverstein K.A.T."/>
            <person name="Koren S."/>
            <person name="Bechman K.B."/>
            <person name="Herman A."/>
            <person name="Abrahante J.E."/>
            <person name="Garbe J."/>
        </authorList>
    </citation>
    <scope>NUCLEOTIDE SEQUENCE</scope>
    <source>
        <strain evidence="2">Duluth1</strain>
        <tissue evidence="2">Whole animal</tissue>
    </source>
</reference>
<gene>
    <name evidence="2" type="ORF">DPMN_136698</name>
</gene>
<name>A0A9D4G0D3_DREPO</name>
<evidence type="ECO:0000313" key="3">
    <source>
        <dbReference type="Proteomes" id="UP000828390"/>
    </source>
</evidence>
<organism evidence="2 3">
    <name type="scientific">Dreissena polymorpha</name>
    <name type="common">Zebra mussel</name>
    <name type="synonym">Mytilus polymorpha</name>
    <dbReference type="NCBI Taxonomy" id="45954"/>
    <lineage>
        <taxon>Eukaryota</taxon>
        <taxon>Metazoa</taxon>
        <taxon>Spiralia</taxon>
        <taxon>Lophotrochozoa</taxon>
        <taxon>Mollusca</taxon>
        <taxon>Bivalvia</taxon>
        <taxon>Autobranchia</taxon>
        <taxon>Heteroconchia</taxon>
        <taxon>Euheterodonta</taxon>
        <taxon>Imparidentia</taxon>
        <taxon>Neoheterodontei</taxon>
        <taxon>Myida</taxon>
        <taxon>Dreissenoidea</taxon>
        <taxon>Dreissenidae</taxon>
        <taxon>Dreissena</taxon>
    </lineage>
</organism>
<evidence type="ECO:0000313" key="2">
    <source>
        <dbReference type="EMBL" id="KAH3808345.1"/>
    </source>
</evidence>
<proteinExistence type="predicted"/>
<accession>A0A9D4G0D3</accession>
<dbReference type="EMBL" id="JAIWYP010000006">
    <property type="protein sequence ID" value="KAH3808345.1"/>
    <property type="molecule type" value="Genomic_DNA"/>
</dbReference>
<comment type="caution">
    <text evidence="2">The sequence shown here is derived from an EMBL/GenBank/DDBJ whole genome shotgun (WGS) entry which is preliminary data.</text>
</comment>
<keyword evidence="3" id="KW-1185">Reference proteome</keyword>
<dbReference type="Proteomes" id="UP000828390">
    <property type="component" value="Unassembled WGS sequence"/>
</dbReference>
<feature type="region of interest" description="Disordered" evidence="1">
    <location>
        <begin position="1"/>
        <end position="26"/>
    </location>
</feature>
<protein>
    <submittedName>
        <fullName evidence="2">Uncharacterized protein</fullName>
    </submittedName>
</protein>